<evidence type="ECO:0000259" key="2">
    <source>
        <dbReference type="Pfam" id="PF01048"/>
    </source>
</evidence>
<feature type="region of interest" description="Disordered" evidence="1">
    <location>
        <begin position="1"/>
        <end position="39"/>
    </location>
</feature>
<dbReference type="Proteomes" id="UP001230908">
    <property type="component" value="Unassembled WGS sequence"/>
</dbReference>
<dbReference type="Gene3D" id="3.40.50.1580">
    <property type="entry name" value="Nucleoside phosphorylase domain"/>
    <property type="match status" value="1"/>
</dbReference>
<dbReference type="InterPro" id="IPR035994">
    <property type="entry name" value="Nucleoside_phosphorylase_sf"/>
</dbReference>
<evidence type="ECO:0000313" key="4">
    <source>
        <dbReference type="Proteomes" id="UP001230908"/>
    </source>
</evidence>
<dbReference type="PANTHER" id="PTHR46832">
    <property type="entry name" value="5'-METHYLTHIOADENOSINE/S-ADENOSYLHOMOCYSTEINE NUCLEOSIDASE"/>
    <property type="match status" value="1"/>
</dbReference>
<proteinExistence type="predicted"/>
<dbReference type="PANTHER" id="PTHR46832:SF1">
    <property type="entry name" value="5'-METHYLTHIOADENOSINE_S-ADENOSYLHOMOCYSTEINE NUCLEOSIDASE"/>
    <property type="match status" value="1"/>
</dbReference>
<protein>
    <recommendedName>
        <fullName evidence="2">Nucleoside phosphorylase domain-containing protein</fullName>
    </recommendedName>
</protein>
<keyword evidence="4" id="KW-1185">Reference proteome</keyword>
<dbReference type="RefSeq" id="WP_308711712.1">
    <property type="nucleotide sequence ID" value="NZ_JAVHUY010000006.1"/>
</dbReference>
<accession>A0ABU0ZBK8</accession>
<feature type="domain" description="Nucleoside phosphorylase" evidence="2">
    <location>
        <begin position="102"/>
        <end position="282"/>
    </location>
</feature>
<dbReference type="EMBL" id="JAVHUY010000006">
    <property type="protein sequence ID" value="MDQ7904437.1"/>
    <property type="molecule type" value="Genomic_DNA"/>
</dbReference>
<name>A0ABU0ZBK8_9ACTN</name>
<sequence>MAPTNIGIGHFGRGDQIFNGPVTGQSFGRDEERRSEERRRADVGVLTVIEEEMVAVAEVLRSMHGYRTRRLDNDGPLVHEARFPAGGDEIRLAAMQTLDRGPRTSGLAFERLVRAYEPAVVLLVGIAGGVQPSVKVGDVVISDQVIYYDARREAADGPHRRGQAHTVTAALGHRLNEFFLTAGREARTPEGTPFRMYRGPIGSGDAVITDVDSEIRRWLGTFHEKILAVETEAAGVAQAFHERSTGKSPTYGWLTIRGISDAADAAKGHRDHALASEHAAATMRLLLPHLVFGPDSGA</sequence>
<evidence type="ECO:0000256" key="1">
    <source>
        <dbReference type="SAM" id="MobiDB-lite"/>
    </source>
</evidence>
<gene>
    <name evidence="3" type="ORF">RB614_07855</name>
</gene>
<dbReference type="InterPro" id="IPR000845">
    <property type="entry name" value="Nucleoside_phosphorylase_d"/>
</dbReference>
<dbReference type="SUPFAM" id="SSF53167">
    <property type="entry name" value="Purine and uridine phosphorylases"/>
    <property type="match status" value="1"/>
</dbReference>
<comment type="caution">
    <text evidence="3">The sequence shown here is derived from an EMBL/GenBank/DDBJ whole genome shotgun (WGS) entry which is preliminary data.</text>
</comment>
<evidence type="ECO:0000313" key="3">
    <source>
        <dbReference type="EMBL" id="MDQ7904437.1"/>
    </source>
</evidence>
<feature type="compositionally biased region" description="Basic and acidic residues" evidence="1">
    <location>
        <begin position="28"/>
        <end position="39"/>
    </location>
</feature>
<organism evidence="3 4">
    <name type="scientific">Phytohabitans maris</name>
    <dbReference type="NCBI Taxonomy" id="3071409"/>
    <lineage>
        <taxon>Bacteria</taxon>
        <taxon>Bacillati</taxon>
        <taxon>Actinomycetota</taxon>
        <taxon>Actinomycetes</taxon>
        <taxon>Micromonosporales</taxon>
        <taxon>Micromonosporaceae</taxon>
    </lineage>
</organism>
<reference evidence="3 4" key="1">
    <citation type="submission" date="2023-08" db="EMBL/GenBank/DDBJ databases">
        <title>Phytohabitans sansha sp. nov., isolated from marine sediment.</title>
        <authorList>
            <person name="Zhao Y."/>
            <person name="Yi K."/>
        </authorList>
    </citation>
    <scope>NUCLEOTIDE SEQUENCE [LARGE SCALE GENOMIC DNA]</scope>
    <source>
        <strain evidence="3 4">ZYX-F-186</strain>
    </source>
</reference>
<dbReference type="Pfam" id="PF01048">
    <property type="entry name" value="PNP_UDP_1"/>
    <property type="match status" value="1"/>
</dbReference>